<dbReference type="GO" id="GO:0000398">
    <property type="term" value="P:mRNA splicing, via spliceosome"/>
    <property type="evidence" value="ECO:0007669"/>
    <property type="project" value="InterPro"/>
</dbReference>
<proteinExistence type="inferred from homology"/>
<organism evidence="11 12">
    <name type="scientific">Smittium megazygosporum</name>
    <dbReference type="NCBI Taxonomy" id="133381"/>
    <lineage>
        <taxon>Eukaryota</taxon>
        <taxon>Fungi</taxon>
        <taxon>Fungi incertae sedis</taxon>
        <taxon>Zoopagomycota</taxon>
        <taxon>Kickxellomycotina</taxon>
        <taxon>Harpellomycetes</taxon>
        <taxon>Harpellales</taxon>
        <taxon>Legeriomycetaceae</taxon>
        <taxon>Smittium</taxon>
    </lineage>
</organism>
<keyword evidence="4" id="KW-0747">Spliceosome</keyword>
<dbReference type="PANTHER" id="PTHR10553">
    <property type="entry name" value="SMALL NUCLEAR RIBONUCLEOPROTEIN"/>
    <property type="match status" value="1"/>
</dbReference>
<evidence type="ECO:0000256" key="2">
    <source>
        <dbReference type="ARBA" id="ARBA00006850"/>
    </source>
</evidence>
<dbReference type="GO" id="GO:0071004">
    <property type="term" value="C:U2-type prespliceosome"/>
    <property type="evidence" value="ECO:0007669"/>
    <property type="project" value="TreeGrafter"/>
</dbReference>
<dbReference type="Proteomes" id="UP000245609">
    <property type="component" value="Unassembled WGS sequence"/>
</dbReference>
<evidence type="ECO:0000256" key="1">
    <source>
        <dbReference type="ARBA" id="ARBA00004123"/>
    </source>
</evidence>
<dbReference type="SMART" id="SM00651">
    <property type="entry name" value="Sm"/>
    <property type="match status" value="1"/>
</dbReference>
<keyword evidence="3" id="KW-0507">mRNA processing</keyword>
<dbReference type="InterPro" id="IPR047575">
    <property type="entry name" value="Sm"/>
</dbReference>
<evidence type="ECO:0000259" key="10">
    <source>
        <dbReference type="PROSITE" id="PS52002"/>
    </source>
</evidence>
<dbReference type="GO" id="GO:0071013">
    <property type="term" value="C:catalytic step 2 spliceosome"/>
    <property type="evidence" value="ECO:0007669"/>
    <property type="project" value="TreeGrafter"/>
</dbReference>
<feature type="region of interest" description="Disordered" evidence="9">
    <location>
        <begin position="1"/>
        <end position="53"/>
    </location>
</feature>
<dbReference type="GO" id="GO:0003723">
    <property type="term" value="F:RNA binding"/>
    <property type="evidence" value="ECO:0007669"/>
    <property type="project" value="UniProtKB-KW"/>
</dbReference>
<dbReference type="GO" id="GO:0005689">
    <property type="term" value="C:U12-type spliceosomal complex"/>
    <property type="evidence" value="ECO:0007669"/>
    <property type="project" value="TreeGrafter"/>
</dbReference>
<keyword evidence="6" id="KW-0508">mRNA splicing</keyword>
<comment type="similarity">
    <text evidence="2">Belongs to the snRNP Sm proteins family.</text>
</comment>
<dbReference type="AlphaFoldDB" id="A0A2T9ZHL2"/>
<evidence type="ECO:0000256" key="8">
    <source>
        <dbReference type="ARBA" id="ARBA00023274"/>
    </source>
</evidence>
<dbReference type="Gene3D" id="2.30.30.100">
    <property type="match status" value="1"/>
</dbReference>
<evidence type="ECO:0000256" key="7">
    <source>
        <dbReference type="ARBA" id="ARBA00023242"/>
    </source>
</evidence>
<dbReference type="PANTHER" id="PTHR10553:SF5">
    <property type="entry name" value="U6 SNRNA-ASSOCIATED SM-LIKE PROTEIN LSM7"/>
    <property type="match status" value="1"/>
</dbReference>
<evidence type="ECO:0000313" key="12">
    <source>
        <dbReference type="Proteomes" id="UP000245609"/>
    </source>
</evidence>
<dbReference type="InterPro" id="IPR001163">
    <property type="entry name" value="Sm_dom_euk/arc"/>
</dbReference>
<evidence type="ECO:0000256" key="6">
    <source>
        <dbReference type="ARBA" id="ARBA00023187"/>
    </source>
</evidence>
<dbReference type="SUPFAM" id="SSF50182">
    <property type="entry name" value="Sm-like ribonucleoproteins"/>
    <property type="match status" value="1"/>
</dbReference>
<evidence type="ECO:0000256" key="5">
    <source>
        <dbReference type="ARBA" id="ARBA00022884"/>
    </source>
</evidence>
<evidence type="ECO:0000256" key="3">
    <source>
        <dbReference type="ARBA" id="ARBA00022664"/>
    </source>
</evidence>
<dbReference type="InterPro" id="IPR044641">
    <property type="entry name" value="Lsm7/SmG-like"/>
</dbReference>
<evidence type="ECO:0000256" key="4">
    <source>
        <dbReference type="ARBA" id="ARBA00022728"/>
    </source>
</evidence>
<dbReference type="GO" id="GO:0097526">
    <property type="term" value="C:spliceosomal tri-snRNP complex"/>
    <property type="evidence" value="ECO:0007669"/>
    <property type="project" value="TreeGrafter"/>
</dbReference>
<keyword evidence="12" id="KW-1185">Reference proteome</keyword>
<feature type="compositionally biased region" description="Basic and acidic residues" evidence="9">
    <location>
        <begin position="12"/>
        <end position="27"/>
    </location>
</feature>
<evidence type="ECO:0000256" key="9">
    <source>
        <dbReference type="SAM" id="MobiDB-lite"/>
    </source>
</evidence>
<comment type="subcellular location">
    <subcellularLocation>
        <location evidence="1">Nucleus</location>
    </subcellularLocation>
</comment>
<keyword evidence="5" id="KW-0694">RNA-binding</keyword>
<dbReference type="CDD" id="cd01729">
    <property type="entry name" value="LSm7"/>
    <property type="match status" value="1"/>
</dbReference>
<feature type="domain" description="Sm" evidence="10">
    <location>
        <begin position="52"/>
        <end position="132"/>
    </location>
</feature>
<evidence type="ECO:0000313" key="11">
    <source>
        <dbReference type="EMBL" id="PVV04093.1"/>
    </source>
</evidence>
<dbReference type="STRING" id="133381.A0A2T9ZHL2"/>
<dbReference type="InterPro" id="IPR017132">
    <property type="entry name" value="Lsm7"/>
</dbReference>
<sequence>MNQSNYQQQSERPPRREGGRGGSDRGRNFRGKNQRSRGGPSHQDQQVKKQRTSAIDLTKYIDKEINVKFAGGREISGILKGADPLLNMVLDQATETLRIELDQETQTIRKRAVGLVVCRGPSVFTISPLEGHEEIENPFFEATE</sequence>
<gene>
    <name evidence="11" type="ORF">BB560_001416</name>
</gene>
<comment type="caution">
    <text evidence="11">The sequence shown here is derived from an EMBL/GenBank/DDBJ whole genome shotgun (WGS) entry which is preliminary data.</text>
</comment>
<keyword evidence="8" id="KW-0687">Ribonucleoprotein</keyword>
<dbReference type="GO" id="GO:1990726">
    <property type="term" value="C:Lsm1-7-Pat1 complex"/>
    <property type="evidence" value="ECO:0007669"/>
    <property type="project" value="TreeGrafter"/>
</dbReference>
<dbReference type="GO" id="GO:0000956">
    <property type="term" value="P:nuclear-transcribed mRNA catabolic process"/>
    <property type="evidence" value="ECO:0007669"/>
    <property type="project" value="InterPro"/>
</dbReference>
<dbReference type="EMBL" id="MBFS01000163">
    <property type="protein sequence ID" value="PVV04093.1"/>
    <property type="molecule type" value="Genomic_DNA"/>
</dbReference>
<accession>A0A2T9ZHL2</accession>
<feature type="compositionally biased region" description="Polar residues" evidence="9">
    <location>
        <begin position="1"/>
        <end position="11"/>
    </location>
</feature>
<dbReference type="PROSITE" id="PS52002">
    <property type="entry name" value="SM"/>
    <property type="match status" value="1"/>
</dbReference>
<keyword evidence="7" id="KW-0539">Nucleus</keyword>
<protein>
    <recommendedName>
        <fullName evidence="10">Sm domain-containing protein</fullName>
    </recommendedName>
</protein>
<dbReference type="Pfam" id="PF01423">
    <property type="entry name" value="LSM"/>
    <property type="match status" value="1"/>
</dbReference>
<dbReference type="OrthoDB" id="274944at2759"/>
<dbReference type="GO" id="GO:0005688">
    <property type="term" value="C:U6 snRNP"/>
    <property type="evidence" value="ECO:0007669"/>
    <property type="project" value="TreeGrafter"/>
</dbReference>
<reference evidence="11 12" key="1">
    <citation type="journal article" date="2018" name="MBio">
        <title>Comparative Genomics Reveals the Core Gene Toolbox for the Fungus-Insect Symbiosis.</title>
        <authorList>
            <person name="Wang Y."/>
            <person name="Stata M."/>
            <person name="Wang W."/>
            <person name="Stajich J.E."/>
            <person name="White M.M."/>
            <person name="Moncalvo J.M."/>
        </authorList>
    </citation>
    <scope>NUCLEOTIDE SEQUENCE [LARGE SCALE GENOMIC DNA]</scope>
    <source>
        <strain evidence="11 12">SC-DP-2</strain>
    </source>
</reference>
<dbReference type="InterPro" id="IPR010920">
    <property type="entry name" value="LSM_dom_sf"/>
</dbReference>
<name>A0A2T9ZHL2_9FUNG</name>